<organism evidence="2 3">
    <name type="scientific">Phytopseudomonas daroniae</name>
    <dbReference type="NCBI Taxonomy" id="2487519"/>
    <lineage>
        <taxon>Bacteria</taxon>
        <taxon>Pseudomonadati</taxon>
        <taxon>Pseudomonadota</taxon>
        <taxon>Gammaproteobacteria</taxon>
        <taxon>Pseudomonadales</taxon>
        <taxon>Pseudomonadaceae</taxon>
        <taxon>Phytopseudomonas</taxon>
    </lineage>
</organism>
<dbReference type="CDD" id="cd20687">
    <property type="entry name" value="CdiI_Ykris-like"/>
    <property type="match status" value="1"/>
</dbReference>
<dbReference type="Proteomes" id="UP000292302">
    <property type="component" value="Unassembled WGS sequence"/>
</dbReference>
<reference evidence="2 3" key="1">
    <citation type="submission" date="2018-06" db="EMBL/GenBank/DDBJ databases">
        <title>Three novel Pseudomonas species isolated from symptomatic oak.</title>
        <authorList>
            <person name="Bueno-Gonzalez V."/>
            <person name="Brady C."/>
        </authorList>
    </citation>
    <scope>NUCLEOTIDE SEQUENCE [LARGE SCALE GENOMIC DNA]</scope>
    <source>
        <strain evidence="2 3">P9A</strain>
    </source>
</reference>
<name>A0A4V2KAU1_9GAMM</name>
<dbReference type="AlphaFoldDB" id="A0A4V2KAU1"/>
<dbReference type="Pfam" id="PF18593">
    <property type="entry name" value="CdiI_2"/>
    <property type="match status" value="1"/>
</dbReference>
<evidence type="ECO:0000313" key="3">
    <source>
        <dbReference type="Proteomes" id="UP000292302"/>
    </source>
</evidence>
<evidence type="ECO:0000259" key="1">
    <source>
        <dbReference type="Pfam" id="PF18593"/>
    </source>
</evidence>
<keyword evidence="3" id="KW-1185">Reference proteome</keyword>
<feature type="domain" description="CdiI immunity protein" evidence="1">
    <location>
        <begin position="5"/>
        <end position="93"/>
    </location>
</feature>
<protein>
    <recommendedName>
        <fullName evidence="1">CdiI immunity protein domain-containing protein</fullName>
    </recommendedName>
</protein>
<proteinExistence type="predicted"/>
<gene>
    <name evidence="2" type="ORF">DNK06_10555</name>
</gene>
<evidence type="ECO:0000313" key="2">
    <source>
        <dbReference type="EMBL" id="TBU80212.1"/>
    </source>
</evidence>
<accession>A0A4V2KAU1</accession>
<comment type="caution">
    <text evidence="2">The sequence shown here is derived from an EMBL/GenBank/DDBJ whole genome shotgun (WGS) entry which is preliminary data.</text>
</comment>
<sequence>MNMKNYSILGQLLGCYFHQDWPEEFSDSSEVIHEIINSEPHDKLLAGVDELDQLLALKLSEEACREIMIAKIGCFFEPESEGLTYADWLLRVRVAFLEH</sequence>
<dbReference type="InterPro" id="IPR041129">
    <property type="entry name" value="CdiI_2"/>
</dbReference>
<dbReference type="EMBL" id="QJUI01000008">
    <property type="protein sequence ID" value="TBU80212.1"/>
    <property type="molecule type" value="Genomic_DNA"/>
</dbReference>
<dbReference type="RefSeq" id="WP_131179995.1">
    <property type="nucleotide sequence ID" value="NZ_QJUI01000008.1"/>
</dbReference>
<dbReference type="OrthoDB" id="3786912at2"/>